<dbReference type="SMART" id="SM00128">
    <property type="entry name" value="IPPc"/>
    <property type="match status" value="1"/>
</dbReference>
<dbReference type="PANTHER" id="PTHR11200">
    <property type="entry name" value="INOSITOL 5-PHOSPHATASE"/>
    <property type="match status" value="1"/>
</dbReference>
<dbReference type="FunFam" id="3.60.10.10:FF:000029">
    <property type="entry name" value="Inositol polyphosphate 5-phosphatase"/>
    <property type="match status" value="1"/>
</dbReference>
<feature type="region of interest" description="Disordered" evidence="9">
    <location>
        <begin position="752"/>
        <end position="795"/>
    </location>
</feature>
<evidence type="ECO:0000256" key="2">
    <source>
        <dbReference type="ARBA" id="ARBA00008943"/>
    </source>
</evidence>
<reference evidence="12" key="1">
    <citation type="submission" date="2017-02" db="EMBL/GenBank/DDBJ databases">
        <authorList>
            <person name="Tafer H."/>
            <person name="Lopandic K."/>
        </authorList>
    </citation>
    <scope>NUCLEOTIDE SEQUENCE [LARGE SCALE GENOMIC DNA]</scope>
    <source>
        <strain evidence="12">CBS 366.77</strain>
    </source>
</reference>
<keyword evidence="12" id="KW-1185">Reference proteome</keyword>
<dbReference type="InterPro" id="IPR046985">
    <property type="entry name" value="IP5"/>
</dbReference>
<evidence type="ECO:0000259" key="10">
    <source>
        <dbReference type="PROSITE" id="PS50275"/>
    </source>
</evidence>
<keyword evidence="5" id="KW-0813">Transport</keyword>
<dbReference type="PROSITE" id="PS50275">
    <property type="entry name" value="SAC"/>
    <property type="match status" value="1"/>
</dbReference>
<dbReference type="Pfam" id="PF02383">
    <property type="entry name" value="Syja_N"/>
    <property type="match status" value="1"/>
</dbReference>
<accession>A0A3A2ZJC6</accession>
<evidence type="ECO:0000313" key="12">
    <source>
        <dbReference type="Proteomes" id="UP000266188"/>
    </source>
</evidence>
<keyword evidence="6" id="KW-0963">Cytoplasm</keyword>
<dbReference type="GO" id="GO:0046856">
    <property type="term" value="P:phosphatidylinositol dephosphorylation"/>
    <property type="evidence" value="ECO:0007669"/>
    <property type="project" value="InterPro"/>
</dbReference>
<keyword evidence="8" id="KW-0653">Protein transport</keyword>
<comment type="caution">
    <text evidence="11">The sequence shown here is derived from an EMBL/GenBank/DDBJ whole genome shotgun (WGS) entry which is preliminary data.</text>
</comment>
<protein>
    <recommendedName>
        <fullName evidence="4">phosphoinositide 5-phosphatase</fullName>
        <ecNumber evidence="4">3.1.3.36</ecNumber>
    </recommendedName>
</protein>
<name>A0A3A2ZJC6_9EURO</name>
<evidence type="ECO:0000256" key="6">
    <source>
        <dbReference type="ARBA" id="ARBA00022490"/>
    </source>
</evidence>
<dbReference type="STRING" id="2070753.A0A3A2ZJC6"/>
<dbReference type="AlphaFoldDB" id="A0A3A2ZJC6"/>
<gene>
    <name evidence="11" type="ORF">PHISCL_04393</name>
</gene>
<evidence type="ECO:0000256" key="9">
    <source>
        <dbReference type="SAM" id="MobiDB-lite"/>
    </source>
</evidence>
<dbReference type="Gene3D" id="3.60.10.10">
    <property type="entry name" value="Endonuclease/exonuclease/phosphatase"/>
    <property type="match status" value="1"/>
</dbReference>
<feature type="compositionally biased region" description="Polar residues" evidence="9">
    <location>
        <begin position="758"/>
        <end position="773"/>
    </location>
</feature>
<evidence type="ECO:0000256" key="1">
    <source>
        <dbReference type="ARBA" id="ARBA00004496"/>
    </source>
</evidence>
<dbReference type="GO" id="GO:0005737">
    <property type="term" value="C:cytoplasm"/>
    <property type="evidence" value="ECO:0007669"/>
    <property type="project" value="UniProtKB-SubCell"/>
</dbReference>
<evidence type="ECO:0000256" key="3">
    <source>
        <dbReference type="ARBA" id="ARBA00009678"/>
    </source>
</evidence>
<dbReference type="SUPFAM" id="SSF56219">
    <property type="entry name" value="DNase I-like"/>
    <property type="match status" value="1"/>
</dbReference>
<feature type="domain" description="SAC" evidence="10">
    <location>
        <begin position="1"/>
        <end position="241"/>
    </location>
</feature>
<dbReference type="InterPro" id="IPR036691">
    <property type="entry name" value="Endo/exonu/phosph_ase_sf"/>
</dbReference>
<dbReference type="EMBL" id="MVGC01000128">
    <property type="protein sequence ID" value="RJE23278.1"/>
    <property type="molecule type" value="Genomic_DNA"/>
</dbReference>
<sequence>MTIISRQSSRRAGTRFNSRGIDDHGNVANFVETEIVLWVPPDRIYSYTQIRGSVPIFWEQAPGFLPGQQRIEVTRSIDAAQHAFSKHFEVLQSRYGSVHVVNLLSEEKPGEAELSLNFRDLIRNDPRKRRGAFHEAEFQTFPELTEYDFHAETRGPLGYDASSQIKHKLSHLLEGFEYFLGDVASKPTLPSSRSVPENRCSTILRQKGIFRTNCLDCLDRTNLVQSIISSAVLESFLRREGGKLTPDIQRRHATIWLITEMHYQKFMLVPELSGALLHDMGKCHLPAHSLTLGKVRHDLFEELQRRASEYTLTKSIRIWTGTLNVNGRSEGLNVDLTPWLFPLADQESENPTIFAVAFQEIVPLNPQQIMSTDPTTRKVWENTVSYYLNDHPNRKSSERYVLLRSAQLVGAALMVYVKQDALSEIKNVEASTKKAGFQGISGNKGGCAIRFEYSNTRICFVTAHLAAGQANYSERNRDYEAILRGLLFQRNITIEDHDAILWLGDFNYRIGLTNEFTRQLVRQRDYQKLYDNDQLNQQMAAGMAFKHYAEGRITFPPTYKYDIGTNEYDTSEKARIPAWCDRVLWKGPNLHQTHYNSADLRFSDHRPVWATFDCMISAINEVRKVELRRLLYDGSQQKANQLWHTGIEEEIPETCKNLPASSEYHRWWLDNGQYLMFPMISASADFEKAYQRDIEVDWGLLSHSVAPQRDLINTGMVHTFKRNLPEQSNQPPTLPISNMEADSDATATGHHTLIRPFPQSSGSNPQTVENQEASHPFVTPTDRRQVAEDGVEDLLGGSVEEDVNWRPLLR</sequence>
<evidence type="ECO:0000256" key="7">
    <source>
        <dbReference type="ARBA" id="ARBA00022801"/>
    </source>
</evidence>
<keyword evidence="7" id="KW-0378">Hydrolase</keyword>
<dbReference type="InterPro" id="IPR000300">
    <property type="entry name" value="IPPc"/>
</dbReference>
<comment type="similarity">
    <text evidence="2">Belongs to the synaptojanin family.</text>
</comment>
<dbReference type="GO" id="GO:0004439">
    <property type="term" value="F:phosphatidylinositol-4,5-bisphosphate 5-phosphatase activity"/>
    <property type="evidence" value="ECO:0007669"/>
    <property type="project" value="UniProtKB-EC"/>
</dbReference>
<dbReference type="Proteomes" id="UP000266188">
    <property type="component" value="Unassembled WGS sequence"/>
</dbReference>
<dbReference type="EC" id="3.1.3.36" evidence="4"/>
<evidence type="ECO:0000256" key="5">
    <source>
        <dbReference type="ARBA" id="ARBA00022448"/>
    </source>
</evidence>
<evidence type="ECO:0000256" key="8">
    <source>
        <dbReference type="ARBA" id="ARBA00022927"/>
    </source>
</evidence>
<proteinExistence type="inferred from homology"/>
<evidence type="ECO:0000256" key="4">
    <source>
        <dbReference type="ARBA" id="ARBA00013044"/>
    </source>
</evidence>
<comment type="subcellular location">
    <subcellularLocation>
        <location evidence="1">Cytoplasm</location>
    </subcellularLocation>
</comment>
<dbReference type="GO" id="GO:0016020">
    <property type="term" value="C:membrane"/>
    <property type="evidence" value="ECO:0007669"/>
    <property type="project" value="TreeGrafter"/>
</dbReference>
<dbReference type="PANTHER" id="PTHR11200:SF257">
    <property type="entry name" value="PHOSPHOINOSITIDE 5-PHOSPHATASE"/>
    <property type="match status" value="1"/>
</dbReference>
<dbReference type="Pfam" id="PF22669">
    <property type="entry name" value="Exo_endo_phos2"/>
    <property type="match status" value="1"/>
</dbReference>
<dbReference type="OrthoDB" id="405996at2759"/>
<organism evidence="11 12">
    <name type="scientific">Aspergillus sclerotialis</name>
    <dbReference type="NCBI Taxonomy" id="2070753"/>
    <lineage>
        <taxon>Eukaryota</taxon>
        <taxon>Fungi</taxon>
        <taxon>Dikarya</taxon>
        <taxon>Ascomycota</taxon>
        <taxon>Pezizomycotina</taxon>
        <taxon>Eurotiomycetes</taxon>
        <taxon>Eurotiomycetidae</taxon>
        <taxon>Eurotiales</taxon>
        <taxon>Aspergillaceae</taxon>
        <taxon>Aspergillus</taxon>
        <taxon>Aspergillus subgen. Polypaecilum</taxon>
    </lineage>
</organism>
<evidence type="ECO:0000313" key="11">
    <source>
        <dbReference type="EMBL" id="RJE23278.1"/>
    </source>
</evidence>
<comment type="similarity">
    <text evidence="3">In the central section; belongs to the inositol 1,4,5-trisphosphate 5-phosphatase family.</text>
</comment>
<dbReference type="GO" id="GO:0043813">
    <property type="term" value="F:phosphatidylinositol-3,5-bisphosphate 5-phosphatase activity"/>
    <property type="evidence" value="ECO:0007669"/>
    <property type="project" value="TreeGrafter"/>
</dbReference>
<dbReference type="GO" id="GO:0015031">
    <property type="term" value="P:protein transport"/>
    <property type="evidence" value="ECO:0007669"/>
    <property type="project" value="UniProtKB-KW"/>
</dbReference>
<dbReference type="InterPro" id="IPR002013">
    <property type="entry name" value="SAC_dom"/>
</dbReference>